<dbReference type="PANTHER" id="PTHR37301:SF1">
    <property type="entry name" value="DNA-BINDING PROTEIN"/>
    <property type="match status" value="1"/>
</dbReference>
<sequence length="67" mass="7559">MEISYNPLFKLLIDKGMKKTDLAKEADLTAGTLAKLSKQQTVSMETLIKICKCLNCTFDDIVEIIYD</sequence>
<comment type="caution">
    <text evidence="2">The sequence shown here is derived from an EMBL/GenBank/DDBJ whole genome shotgun (WGS) entry which is preliminary data.</text>
</comment>
<dbReference type="InterPro" id="IPR010982">
    <property type="entry name" value="Lambda_DNA-bd_dom_sf"/>
</dbReference>
<dbReference type="EMBL" id="JACRWH010000020">
    <property type="protein sequence ID" value="MBC6012344.1"/>
    <property type="molecule type" value="Genomic_DNA"/>
</dbReference>
<organism evidence="2 3">
    <name type="scientific">Holdemanella hominis</name>
    <dbReference type="NCBI Taxonomy" id="2764327"/>
    <lineage>
        <taxon>Bacteria</taxon>
        <taxon>Bacillati</taxon>
        <taxon>Bacillota</taxon>
        <taxon>Erysipelotrichia</taxon>
        <taxon>Erysipelotrichales</taxon>
        <taxon>Erysipelotrichaceae</taxon>
        <taxon>Holdemanella</taxon>
    </lineage>
</organism>
<dbReference type="RefSeq" id="WP_186999052.1">
    <property type="nucleotide sequence ID" value="NZ_JACRWH010000020.1"/>
</dbReference>
<dbReference type="PANTHER" id="PTHR37301">
    <property type="entry name" value="DNA-BINDING PROTEIN-RELATED"/>
    <property type="match status" value="1"/>
</dbReference>
<reference evidence="2 3" key="1">
    <citation type="submission" date="2020-08" db="EMBL/GenBank/DDBJ databases">
        <authorList>
            <person name="Liu C."/>
            <person name="Sun Q."/>
        </authorList>
    </citation>
    <scope>NUCLEOTIDE SEQUENCE [LARGE SCALE GENOMIC DNA]</scope>
    <source>
        <strain evidence="2 3">L34</strain>
    </source>
</reference>
<dbReference type="CDD" id="cd00093">
    <property type="entry name" value="HTH_XRE"/>
    <property type="match status" value="1"/>
</dbReference>
<evidence type="ECO:0000259" key="1">
    <source>
        <dbReference type="PROSITE" id="PS50943"/>
    </source>
</evidence>
<dbReference type="PROSITE" id="PS50943">
    <property type="entry name" value="HTH_CROC1"/>
    <property type="match status" value="1"/>
</dbReference>
<evidence type="ECO:0000313" key="2">
    <source>
        <dbReference type="EMBL" id="MBC6012344.1"/>
    </source>
</evidence>
<protein>
    <submittedName>
        <fullName evidence="2">Helix-turn-helix transcriptional regulator</fullName>
    </submittedName>
</protein>
<keyword evidence="3" id="KW-1185">Reference proteome</keyword>
<proteinExistence type="predicted"/>
<name>A0ABR7KI13_9FIRM</name>
<dbReference type="SMART" id="SM00530">
    <property type="entry name" value="HTH_XRE"/>
    <property type="match status" value="1"/>
</dbReference>
<accession>A0ABR7KI13</accession>
<dbReference type="InterPro" id="IPR001387">
    <property type="entry name" value="Cro/C1-type_HTH"/>
</dbReference>
<feature type="domain" description="HTH cro/C1-type" evidence="1">
    <location>
        <begin position="15"/>
        <end position="61"/>
    </location>
</feature>
<dbReference type="Proteomes" id="UP000649075">
    <property type="component" value="Unassembled WGS sequence"/>
</dbReference>
<dbReference type="SUPFAM" id="SSF47413">
    <property type="entry name" value="lambda repressor-like DNA-binding domains"/>
    <property type="match status" value="1"/>
</dbReference>
<dbReference type="Gene3D" id="1.10.260.40">
    <property type="entry name" value="lambda repressor-like DNA-binding domains"/>
    <property type="match status" value="1"/>
</dbReference>
<gene>
    <name evidence="2" type="ORF">H8911_06285</name>
</gene>
<dbReference type="Pfam" id="PF13443">
    <property type="entry name" value="HTH_26"/>
    <property type="match status" value="1"/>
</dbReference>
<evidence type="ECO:0000313" key="3">
    <source>
        <dbReference type="Proteomes" id="UP000649075"/>
    </source>
</evidence>